<dbReference type="Proteomes" id="UP001501570">
    <property type="component" value="Unassembled WGS sequence"/>
</dbReference>
<comment type="caution">
    <text evidence="2">The sequence shown here is derived from an EMBL/GenBank/DDBJ whole genome shotgun (WGS) entry which is preliminary data.</text>
</comment>
<dbReference type="EMBL" id="BAABJQ010000008">
    <property type="protein sequence ID" value="GAA5186892.1"/>
    <property type="molecule type" value="Genomic_DNA"/>
</dbReference>
<feature type="transmembrane region" description="Helical" evidence="1">
    <location>
        <begin position="77"/>
        <end position="96"/>
    </location>
</feature>
<feature type="transmembrane region" description="Helical" evidence="1">
    <location>
        <begin position="167"/>
        <end position="186"/>
    </location>
</feature>
<keyword evidence="1" id="KW-0472">Membrane</keyword>
<feature type="transmembrane region" description="Helical" evidence="1">
    <location>
        <begin position="142"/>
        <end position="161"/>
    </location>
</feature>
<keyword evidence="1" id="KW-1133">Transmembrane helix</keyword>
<evidence type="ECO:0000313" key="3">
    <source>
        <dbReference type="Proteomes" id="UP001501570"/>
    </source>
</evidence>
<keyword evidence="1" id="KW-0812">Transmembrane</keyword>
<organism evidence="2 3">
    <name type="scientific">Rugosimonospora acidiphila</name>
    <dbReference type="NCBI Taxonomy" id="556531"/>
    <lineage>
        <taxon>Bacteria</taxon>
        <taxon>Bacillati</taxon>
        <taxon>Actinomycetota</taxon>
        <taxon>Actinomycetes</taxon>
        <taxon>Micromonosporales</taxon>
        <taxon>Micromonosporaceae</taxon>
        <taxon>Rugosimonospora</taxon>
    </lineage>
</organism>
<sequence length="265" mass="28122">MRPSTTVTGTVRPSMRAKVPEITAMFWLIKVLTTGMGEAASDYLGTLSVILAGAIGIIGLVIALTLQLRARRYIAPVYWFAVAMVAVFGTMAADALHVALDIPYAGSTAFYAVALVVVFTLWRRAEGTLSIHSIVTRRREIYYWITVLVTFALGTAAGDLTAASMHLGYLTSAILFAALIALPAIGRRLGLDSIAAFWIAYVLTRPLGASIADWLGKPHHPDHGLGFGDGTVAALATLAIIVLVGYVTVARAGIQPDVEPATVEV</sequence>
<keyword evidence="3" id="KW-1185">Reference proteome</keyword>
<evidence type="ECO:0000256" key="1">
    <source>
        <dbReference type="SAM" id="Phobius"/>
    </source>
</evidence>
<accession>A0ABP9RUR5</accession>
<gene>
    <name evidence="2" type="ORF">GCM10023322_34110</name>
</gene>
<proteinExistence type="predicted"/>
<dbReference type="Pfam" id="PF03988">
    <property type="entry name" value="DUF347"/>
    <property type="match status" value="4"/>
</dbReference>
<protein>
    <submittedName>
        <fullName evidence="2">Membrane protein</fullName>
    </submittedName>
</protein>
<feature type="transmembrane region" description="Helical" evidence="1">
    <location>
        <begin position="232"/>
        <end position="249"/>
    </location>
</feature>
<dbReference type="RefSeq" id="WP_345630665.1">
    <property type="nucleotide sequence ID" value="NZ_BAABJQ010000008.1"/>
</dbReference>
<dbReference type="InterPro" id="IPR007136">
    <property type="entry name" value="DUF347"/>
</dbReference>
<evidence type="ECO:0000313" key="2">
    <source>
        <dbReference type="EMBL" id="GAA5186892.1"/>
    </source>
</evidence>
<feature type="transmembrane region" description="Helical" evidence="1">
    <location>
        <begin position="43"/>
        <end position="65"/>
    </location>
</feature>
<reference evidence="3" key="1">
    <citation type="journal article" date="2019" name="Int. J. Syst. Evol. Microbiol.">
        <title>The Global Catalogue of Microorganisms (GCM) 10K type strain sequencing project: providing services to taxonomists for standard genome sequencing and annotation.</title>
        <authorList>
            <consortium name="The Broad Institute Genomics Platform"/>
            <consortium name="The Broad Institute Genome Sequencing Center for Infectious Disease"/>
            <person name="Wu L."/>
            <person name="Ma J."/>
        </authorList>
    </citation>
    <scope>NUCLEOTIDE SEQUENCE [LARGE SCALE GENOMIC DNA]</scope>
    <source>
        <strain evidence="3">JCM 18304</strain>
    </source>
</reference>
<feature type="transmembrane region" description="Helical" evidence="1">
    <location>
        <begin position="193"/>
        <end position="212"/>
    </location>
</feature>
<feature type="transmembrane region" description="Helical" evidence="1">
    <location>
        <begin position="102"/>
        <end position="122"/>
    </location>
</feature>
<name>A0ABP9RUR5_9ACTN</name>